<dbReference type="InterPro" id="IPR000048">
    <property type="entry name" value="IQ_motif_EF-hand-BS"/>
</dbReference>
<dbReference type="Pfam" id="PF00612">
    <property type="entry name" value="IQ"/>
    <property type="match status" value="1"/>
</dbReference>
<dbReference type="Proteomes" id="UP000030645">
    <property type="component" value="Unassembled WGS sequence"/>
</dbReference>
<organism evidence="4 5">
    <name type="scientific">Morus notabilis</name>
    <dbReference type="NCBI Taxonomy" id="981085"/>
    <lineage>
        <taxon>Eukaryota</taxon>
        <taxon>Viridiplantae</taxon>
        <taxon>Streptophyta</taxon>
        <taxon>Embryophyta</taxon>
        <taxon>Tracheophyta</taxon>
        <taxon>Spermatophyta</taxon>
        <taxon>Magnoliopsida</taxon>
        <taxon>eudicotyledons</taxon>
        <taxon>Gunneridae</taxon>
        <taxon>Pentapetalae</taxon>
        <taxon>rosids</taxon>
        <taxon>fabids</taxon>
        <taxon>Rosales</taxon>
        <taxon>Moraceae</taxon>
        <taxon>Moreae</taxon>
        <taxon>Morus</taxon>
    </lineage>
</organism>
<accession>W9S9X6</accession>
<dbReference type="eggNOG" id="ENOG502QREU">
    <property type="taxonomic scope" value="Eukaryota"/>
</dbReference>
<dbReference type="PANTHER" id="PTHR32295">
    <property type="entry name" value="IQ-DOMAIN 5-RELATED"/>
    <property type="match status" value="1"/>
</dbReference>
<dbReference type="OrthoDB" id="1923765at2759"/>
<evidence type="ECO:0000313" key="4">
    <source>
        <dbReference type="EMBL" id="EXC18517.1"/>
    </source>
</evidence>
<protein>
    <submittedName>
        <fullName evidence="4">Protein IQ-DOMAIN 1</fullName>
    </submittedName>
</protein>
<dbReference type="CDD" id="cd23767">
    <property type="entry name" value="IQCD"/>
    <property type="match status" value="1"/>
</dbReference>
<evidence type="ECO:0000313" key="5">
    <source>
        <dbReference type="Proteomes" id="UP000030645"/>
    </source>
</evidence>
<dbReference type="AlphaFoldDB" id="W9S9X6"/>
<evidence type="ECO:0000256" key="3">
    <source>
        <dbReference type="SAM" id="MobiDB-lite"/>
    </source>
</evidence>
<proteinExistence type="inferred from homology"/>
<dbReference type="PANTHER" id="PTHR32295:SF134">
    <property type="entry name" value="PROTEIN IQ-DOMAIN 10"/>
    <property type="match status" value="1"/>
</dbReference>
<evidence type="ECO:0000256" key="1">
    <source>
        <dbReference type="ARBA" id="ARBA00022860"/>
    </source>
</evidence>
<sequence length="310" mass="35119">MGCLRAIVKRRKAKEDKSKQVQEQLATEESNGSNKDLCSPSNGDSSGKNATPFHEQITAVTRIQAAFRSFLARKAFHSLKGTVEPPDLDQDQTSNVQATATTAASTVDGVKGFVRFQELVQDHTVKDQAISALRHIHSWSIIQDQIRARRLCMVKEARIRQKKVENQLKLEAKLHELEVEWCGGSETMEEIISRIQQREEASIKRERAMAYAYLHQWRANSSQYLGQASFSIGKENWGWSWVERWVAARPWEIRVVSYPTTSKKSQTKLLSKLDKVLNEAENKIPVSEDPILSNGNCKIPKTCSTHPMQS</sequence>
<keyword evidence="1" id="KW-0112">Calmodulin-binding</keyword>
<dbReference type="EMBL" id="KE345837">
    <property type="protein sequence ID" value="EXC18517.1"/>
    <property type="molecule type" value="Genomic_DNA"/>
</dbReference>
<keyword evidence="5" id="KW-1185">Reference proteome</keyword>
<dbReference type="PROSITE" id="PS50096">
    <property type="entry name" value="IQ"/>
    <property type="match status" value="1"/>
</dbReference>
<dbReference type="GO" id="GO:0005516">
    <property type="term" value="F:calmodulin binding"/>
    <property type="evidence" value="ECO:0007669"/>
    <property type="project" value="UniProtKB-KW"/>
</dbReference>
<comment type="similarity">
    <text evidence="2">Belongs to the IQD family.</text>
</comment>
<dbReference type="KEGG" id="mnt:21401664"/>
<feature type="compositionally biased region" description="Polar residues" evidence="3">
    <location>
        <begin position="21"/>
        <end position="49"/>
    </location>
</feature>
<evidence type="ECO:0000256" key="2">
    <source>
        <dbReference type="ARBA" id="ARBA00024341"/>
    </source>
</evidence>
<feature type="region of interest" description="Disordered" evidence="3">
    <location>
        <begin position="8"/>
        <end position="51"/>
    </location>
</feature>
<reference evidence="5" key="1">
    <citation type="submission" date="2013-01" db="EMBL/GenBank/DDBJ databases">
        <title>Draft Genome Sequence of a Mulberry Tree, Morus notabilis C.K. Schneid.</title>
        <authorList>
            <person name="He N."/>
            <person name="Zhao S."/>
        </authorList>
    </citation>
    <scope>NUCLEOTIDE SEQUENCE</scope>
</reference>
<dbReference type="STRING" id="981085.W9S9X6"/>
<name>W9S9X6_9ROSA</name>
<gene>
    <name evidence="4" type="ORF">L484_018698</name>
</gene>